<sequence>MKLSSTGCKEAEEIGEFMSDYSRYALYFLPEPGPLADFGAKWLGWDAQAAQVCKPYALPDWDDITMTPRKYGFHATLKPPFRLTPGQGAKALAAAVADLAAHTAPAQADGLALTRLGSFLALTPLGDASEIGRVASACVTGLDRFRAPPTEAELERRRKSRLSPAQEAHLTRWGYPYVHDQFRFHMTLSGRLPADRLAAVETHLNAHLPPLPRPFRLDSVCLLGERADTRFELIHRYTLSG</sequence>
<protein>
    <submittedName>
        <fullName evidence="1">DUF1045 domain-containing protein</fullName>
    </submittedName>
</protein>
<keyword evidence="2" id="KW-1185">Reference proteome</keyword>
<dbReference type="PIRSF" id="PIRSF033328">
    <property type="entry name" value="Phest_Mll4975"/>
    <property type="match status" value="1"/>
</dbReference>
<dbReference type="InterPro" id="IPR009389">
    <property type="entry name" value="DUF1045"/>
</dbReference>
<dbReference type="Gene3D" id="3.90.1140.10">
    <property type="entry name" value="Cyclic phosphodiesterase"/>
    <property type="match status" value="1"/>
</dbReference>
<evidence type="ECO:0000313" key="1">
    <source>
        <dbReference type="EMBL" id="MEC3862583.1"/>
    </source>
</evidence>
<dbReference type="Proteomes" id="UP001348149">
    <property type="component" value="Unassembled WGS sequence"/>
</dbReference>
<reference evidence="1 2" key="1">
    <citation type="submission" date="2024-01" db="EMBL/GenBank/DDBJ databases">
        <title>Mesobacterium rodlantinim sp. nov., isolated from shallow sea hydrothermal systems off Kueishantao Island.</title>
        <authorList>
            <person name="Su Z."/>
            <person name="Tang K."/>
        </authorList>
    </citation>
    <scope>NUCLEOTIDE SEQUENCE [LARGE SCALE GENOMIC DNA]</scope>
    <source>
        <strain evidence="1 2">TK19101</strain>
    </source>
</reference>
<accession>A0ABU6HMA5</accession>
<comment type="caution">
    <text evidence="1">The sequence shown here is derived from an EMBL/GenBank/DDBJ whole genome shotgun (WGS) entry which is preliminary data.</text>
</comment>
<proteinExistence type="predicted"/>
<dbReference type="EMBL" id="JAYLLH010000024">
    <property type="protein sequence ID" value="MEC3862583.1"/>
    <property type="molecule type" value="Genomic_DNA"/>
</dbReference>
<dbReference type="Pfam" id="PF06299">
    <property type="entry name" value="DUF1045"/>
    <property type="match status" value="1"/>
</dbReference>
<dbReference type="RefSeq" id="WP_326298457.1">
    <property type="nucleotide sequence ID" value="NZ_JAYLLH010000024.1"/>
</dbReference>
<organism evidence="1 2">
    <name type="scientific">Mesobacterium hydrothermale</name>
    <dbReference type="NCBI Taxonomy" id="3111907"/>
    <lineage>
        <taxon>Bacteria</taxon>
        <taxon>Pseudomonadati</taxon>
        <taxon>Pseudomonadota</taxon>
        <taxon>Alphaproteobacteria</taxon>
        <taxon>Rhodobacterales</taxon>
        <taxon>Roseobacteraceae</taxon>
        <taxon>Mesobacterium</taxon>
    </lineage>
</organism>
<name>A0ABU6HMA5_9RHOB</name>
<gene>
    <name evidence="1" type="ORF">VK792_14920</name>
</gene>
<evidence type="ECO:0000313" key="2">
    <source>
        <dbReference type="Proteomes" id="UP001348149"/>
    </source>
</evidence>